<dbReference type="InterPro" id="IPR000357">
    <property type="entry name" value="HEAT"/>
</dbReference>
<evidence type="ECO:0000313" key="5">
    <source>
        <dbReference type="Proteomes" id="UP000694920"/>
    </source>
</evidence>
<protein>
    <submittedName>
        <fullName evidence="6">LisH domain and HEAT repeat-containing protein KIAA1468 homolog isoform X1</fullName>
    </submittedName>
</protein>
<feature type="compositionally biased region" description="Polar residues" evidence="4">
    <location>
        <begin position="1095"/>
        <end position="1106"/>
    </location>
</feature>
<dbReference type="Proteomes" id="UP000694920">
    <property type="component" value="Unplaced"/>
</dbReference>
<feature type="repeat" description="HEAT" evidence="2">
    <location>
        <begin position="896"/>
        <end position="934"/>
    </location>
</feature>
<dbReference type="AlphaFoldDB" id="A0AAJ7CGE1"/>
<keyword evidence="3" id="KW-0175">Coiled coil</keyword>
<dbReference type="PANTHER" id="PTHR32059:SF0">
    <property type="entry name" value="RAB11-BINDING PROTEIN RELCH"/>
    <property type="match status" value="1"/>
</dbReference>
<evidence type="ECO:0000256" key="2">
    <source>
        <dbReference type="PROSITE-ProRule" id="PRU00103"/>
    </source>
</evidence>
<feature type="region of interest" description="Disordered" evidence="4">
    <location>
        <begin position="297"/>
        <end position="344"/>
    </location>
</feature>
<dbReference type="Pfam" id="PF02985">
    <property type="entry name" value="HEAT"/>
    <property type="match status" value="1"/>
</dbReference>
<keyword evidence="1" id="KW-0677">Repeat</keyword>
<evidence type="ECO:0000313" key="6">
    <source>
        <dbReference type="RefSeq" id="XP_015609929.1"/>
    </source>
</evidence>
<evidence type="ECO:0000256" key="4">
    <source>
        <dbReference type="SAM" id="MobiDB-lite"/>
    </source>
</evidence>
<dbReference type="GO" id="GO:0055037">
    <property type="term" value="C:recycling endosome"/>
    <property type="evidence" value="ECO:0007669"/>
    <property type="project" value="TreeGrafter"/>
</dbReference>
<dbReference type="GO" id="GO:0032367">
    <property type="term" value="P:intracellular cholesterol transport"/>
    <property type="evidence" value="ECO:0007669"/>
    <property type="project" value="InterPro"/>
</dbReference>
<dbReference type="PROSITE" id="PS50077">
    <property type="entry name" value="HEAT_REPEAT"/>
    <property type="match status" value="1"/>
</dbReference>
<dbReference type="Gene3D" id="1.25.10.10">
    <property type="entry name" value="Leucine-rich Repeat Variant"/>
    <property type="match status" value="2"/>
</dbReference>
<feature type="region of interest" description="Disordered" evidence="4">
    <location>
        <begin position="1095"/>
        <end position="1114"/>
    </location>
</feature>
<reference evidence="6" key="1">
    <citation type="submission" date="2025-08" db="UniProtKB">
        <authorList>
            <consortium name="RefSeq"/>
        </authorList>
    </citation>
    <scope>IDENTIFICATION</scope>
</reference>
<dbReference type="KEGG" id="ccin:107274890"/>
<dbReference type="InterPro" id="IPR006594">
    <property type="entry name" value="LisH"/>
</dbReference>
<accession>A0AAJ7CGE1</accession>
<dbReference type="PROSITE" id="PS50896">
    <property type="entry name" value="LISH"/>
    <property type="match status" value="1"/>
</dbReference>
<dbReference type="InterPro" id="IPR016024">
    <property type="entry name" value="ARM-type_fold"/>
</dbReference>
<proteinExistence type="predicted"/>
<dbReference type="GO" id="GO:0005802">
    <property type="term" value="C:trans-Golgi network"/>
    <property type="evidence" value="ECO:0007669"/>
    <property type="project" value="InterPro"/>
</dbReference>
<sequence>MASFVGKVRNELPVGAIKVDSALSYEEIAEKLLNEKLLLTALELHAELSEAGRELPILRDFFSNPNNFESQNIKPEPYNPMPRSSSQVTLDSLDMTRYSEDGGGVDERVAILEFELRKAKESISALRANLTVVTESENTTPDKSSEKQNLNDLPIKPHEQRALNFLINEYLLGHAYKLTSITFSDENENQDFEDWDDVGLNISRPPELLQIYREFIKSSGHERRMASASVAVQTDPVSFELNDNKEKEITKLMEEVERLKEEAQVMEQDRSELQELLTATRITTDVLTKDGLVTIETTNSNSTTPDKFELLESPPQDISTTTQEPEEEDSASVAVSLGETDPGDREWTRLQVPILDVTDSIAVLPNSPSRYLPSSFKKEVLALCMMTSTSSARSIIEEPLKEGISKDTVTDILAYSLPRIVPNVILNKREEVIPLILTAIRLHMNAAEREKLLQLLFNLKKRPQEEERRIILAGLVAIAKLRDAQTEGEEIINQCWEQSQHKHPERRLLAAECCSSIAPYASSNVRNSLILSMLQQMLLEDKDPAVRAAVVRSLGLLVAFMDDPDKYFQCEELILTALEDVSSLVVDTATSVLLPILAQWALSLKRLQSHLLPRIIVKLKNQLRSSTHQQHSPAKDNRSDADRIQTSIAVLQCLVPHTVVCVADAAIVHESIQEEESQDLPASFLTLCRMNLINPIVFYDGEVDVVALLNTFFANAWENDSWPELEWLTEKLIPDLVEIVKSLEVNQDVIFNAFLTYLQSLCLGFGRYITQTRIQPVFASEVSQLEKQLTALTPDKGQMSLTLFPAYLMAVSTLEVKHVVESLKRFIVALSMNGVSIVNLQVAVVRLCKQPNMLEHILGALWDGVVHQRPSVRCATAVLFSAVVAHVPERLANARITPAIVTLASDSEVTVRAASIPALGRLATECTAREARDKARLTLETIAREPQGVPPSLAVPLVSTLATIAPNCPQNYVEDVIATQLAGITASALQQPRKTDLVNALVEAYCVLVYCPLGSQCINGVLLPGLKYLETLVNQVLPQQKEAVRSLLREAESHQELPKLMERTSSTSSGLSLSMATANVGQGVEDMRQRMSKMFQQKTNSSSMPSMPSIFRKK</sequence>
<dbReference type="GeneID" id="107274890"/>
<feature type="coiled-coil region" evidence="3">
    <location>
        <begin position="242"/>
        <end position="276"/>
    </location>
</feature>
<dbReference type="RefSeq" id="XP_015609929.1">
    <property type="nucleotide sequence ID" value="XM_015754443.2"/>
</dbReference>
<evidence type="ECO:0000256" key="3">
    <source>
        <dbReference type="SAM" id="Coils"/>
    </source>
</evidence>
<dbReference type="InterPro" id="IPR011989">
    <property type="entry name" value="ARM-like"/>
</dbReference>
<organism evidence="5 6">
    <name type="scientific">Cephus cinctus</name>
    <name type="common">Wheat stem sawfly</name>
    <dbReference type="NCBI Taxonomy" id="211228"/>
    <lineage>
        <taxon>Eukaryota</taxon>
        <taxon>Metazoa</taxon>
        <taxon>Ecdysozoa</taxon>
        <taxon>Arthropoda</taxon>
        <taxon>Hexapoda</taxon>
        <taxon>Insecta</taxon>
        <taxon>Pterygota</taxon>
        <taxon>Neoptera</taxon>
        <taxon>Endopterygota</taxon>
        <taxon>Hymenoptera</taxon>
        <taxon>Cephoidea</taxon>
        <taxon>Cephidae</taxon>
        <taxon>Cephus</taxon>
    </lineage>
</organism>
<dbReference type="InterPro" id="IPR021133">
    <property type="entry name" value="HEAT_type_2"/>
</dbReference>
<name>A0AAJ7CGE1_CEPCN</name>
<keyword evidence="5" id="KW-1185">Reference proteome</keyword>
<dbReference type="PANTHER" id="PTHR32059">
    <property type="entry name" value="RAB11-BINDING PROTEIN RELCH"/>
    <property type="match status" value="1"/>
</dbReference>
<evidence type="ECO:0000256" key="1">
    <source>
        <dbReference type="ARBA" id="ARBA00022737"/>
    </source>
</evidence>
<dbReference type="InterPro" id="IPR040362">
    <property type="entry name" value="RELCH"/>
</dbReference>
<dbReference type="SUPFAM" id="SSF48371">
    <property type="entry name" value="ARM repeat"/>
    <property type="match status" value="1"/>
</dbReference>
<gene>
    <name evidence="6" type="primary">LOC107274890</name>
</gene>